<comment type="similarity">
    <text evidence="1">Belongs to the NmrA-type oxidoreductase family.</text>
</comment>
<protein>
    <submittedName>
        <fullName evidence="5">NAD(P)-binding protein</fullName>
    </submittedName>
</protein>
<dbReference type="PANTHER" id="PTHR42748:SF30">
    <property type="entry name" value="NMRA-LIKE DOMAIN-CONTAINING PROTEIN"/>
    <property type="match status" value="1"/>
</dbReference>
<name>A0A317WVV9_9EURO</name>
<evidence type="ECO:0000313" key="5">
    <source>
        <dbReference type="EMBL" id="PWY88420.1"/>
    </source>
</evidence>
<dbReference type="Gene3D" id="3.40.50.720">
    <property type="entry name" value="NAD(P)-binding Rossmann-like Domain"/>
    <property type="match status" value="1"/>
</dbReference>
<sequence length="338" mass="36484">MSPQKKVLVTCATGNQGRGVVQHCLAADHQVFAYVRDPTTPAATQLAQWGATLVPGDLDDLEALRTAMDGMNSVFLTEVQTGDCTADLQRSKNVILAAQEAAAAAATVSHVILSTAIKTGQHASFPGWETPASDSDDDHARAHPMRQYWLNKHALETRVRAAAAAASASASASSSDGFIRHWTIVRPGHYLQNLLPPVNALTFPEFQQDRVLNVAWKPDTKLPWVDAGDVGIVVAAAVADPDRYSHRTVDLAVEALTVEQLAEKIGRVLHESKVQVRYRSEEEVDEMIRLGSPVAAAHRWANQVPGEDAVGNCQDDLGELAQHLTSVDTFLTAHASRL</sequence>
<feature type="domain" description="NmrA-like" evidence="4">
    <location>
        <begin position="4"/>
        <end position="296"/>
    </location>
</feature>
<dbReference type="OrthoDB" id="419598at2759"/>
<evidence type="ECO:0000256" key="1">
    <source>
        <dbReference type="ARBA" id="ARBA00006328"/>
    </source>
</evidence>
<dbReference type="InterPro" id="IPR036291">
    <property type="entry name" value="NAD(P)-bd_dom_sf"/>
</dbReference>
<gene>
    <name evidence="5" type="ORF">BO70DRAFT_359859</name>
</gene>
<dbReference type="Proteomes" id="UP000247233">
    <property type="component" value="Unassembled WGS sequence"/>
</dbReference>
<dbReference type="AlphaFoldDB" id="A0A317WVV9"/>
<dbReference type="GO" id="GO:0005634">
    <property type="term" value="C:nucleus"/>
    <property type="evidence" value="ECO:0007669"/>
    <property type="project" value="TreeGrafter"/>
</dbReference>
<dbReference type="EMBL" id="MSFL01000005">
    <property type="protein sequence ID" value="PWY88420.1"/>
    <property type="molecule type" value="Genomic_DNA"/>
</dbReference>
<keyword evidence="3" id="KW-0560">Oxidoreductase</keyword>
<evidence type="ECO:0000259" key="4">
    <source>
        <dbReference type="Pfam" id="PF05368"/>
    </source>
</evidence>
<keyword evidence="6" id="KW-1185">Reference proteome</keyword>
<dbReference type="InterPro" id="IPR051164">
    <property type="entry name" value="NmrA-like_oxidored"/>
</dbReference>
<keyword evidence="2" id="KW-0521">NADP</keyword>
<dbReference type="GO" id="GO:0016491">
    <property type="term" value="F:oxidoreductase activity"/>
    <property type="evidence" value="ECO:0007669"/>
    <property type="project" value="UniProtKB-KW"/>
</dbReference>
<dbReference type="VEuPathDB" id="FungiDB:BO70DRAFT_359859"/>
<accession>A0A317WVV9</accession>
<evidence type="ECO:0000256" key="3">
    <source>
        <dbReference type="ARBA" id="ARBA00023002"/>
    </source>
</evidence>
<dbReference type="GeneID" id="37064872"/>
<dbReference type="PANTHER" id="PTHR42748">
    <property type="entry name" value="NITROGEN METABOLITE REPRESSION PROTEIN NMRA FAMILY MEMBER"/>
    <property type="match status" value="1"/>
</dbReference>
<dbReference type="InterPro" id="IPR008030">
    <property type="entry name" value="NmrA-like"/>
</dbReference>
<evidence type="ECO:0000256" key="2">
    <source>
        <dbReference type="ARBA" id="ARBA00022857"/>
    </source>
</evidence>
<organism evidence="5 6">
    <name type="scientific">Aspergillus heteromorphus CBS 117.55</name>
    <dbReference type="NCBI Taxonomy" id="1448321"/>
    <lineage>
        <taxon>Eukaryota</taxon>
        <taxon>Fungi</taxon>
        <taxon>Dikarya</taxon>
        <taxon>Ascomycota</taxon>
        <taxon>Pezizomycotina</taxon>
        <taxon>Eurotiomycetes</taxon>
        <taxon>Eurotiomycetidae</taxon>
        <taxon>Eurotiales</taxon>
        <taxon>Aspergillaceae</taxon>
        <taxon>Aspergillus</taxon>
        <taxon>Aspergillus subgen. Circumdati</taxon>
    </lineage>
</organism>
<dbReference type="RefSeq" id="XP_025401956.1">
    <property type="nucleotide sequence ID" value="XM_025542635.1"/>
</dbReference>
<reference evidence="5 6" key="1">
    <citation type="submission" date="2016-12" db="EMBL/GenBank/DDBJ databases">
        <title>The genomes of Aspergillus section Nigri reveals drivers in fungal speciation.</title>
        <authorList>
            <consortium name="DOE Joint Genome Institute"/>
            <person name="Vesth T.C."/>
            <person name="Nybo J."/>
            <person name="Theobald S."/>
            <person name="Brandl J."/>
            <person name="Frisvad J.C."/>
            <person name="Nielsen K.F."/>
            <person name="Lyhne E.K."/>
            <person name="Kogle M.E."/>
            <person name="Kuo A."/>
            <person name="Riley R."/>
            <person name="Clum A."/>
            <person name="Nolan M."/>
            <person name="Lipzen A."/>
            <person name="Salamov A."/>
            <person name="Henrissat B."/>
            <person name="Wiebenga A."/>
            <person name="De Vries R.P."/>
            <person name="Grigoriev I.V."/>
            <person name="Mortensen U.H."/>
            <person name="Andersen M.R."/>
            <person name="Baker S.E."/>
        </authorList>
    </citation>
    <scope>NUCLEOTIDE SEQUENCE [LARGE SCALE GENOMIC DNA]</scope>
    <source>
        <strain evidence="5 6">CBS 117.55</strain>
    </source>
</reference>
<evidence type="ECO:0000313" key="6">
    <source>
        <dbReference type="Proteomes" id="UP000247233"/>
    </source>
</evidence>
<proteinExistence type="inferred from homology"/>
<dbReference type="Pfam" id="PF05368">
    <property type="entry name" value="NmrA"/>
    <property type="match status" value="1"/>
</dbReference>
<dbReference type="SUPFAM" id="SSF51735">
    <property type="entry name" value="NAD(P)-binding Rossmann-fold domains"/>
    <property type="match status" value="1"/>
</dbReference>
<comment type="caution">
    <text evidence="5">The sequence shown here is derived from an EMBL/GenBank/DDBJ whole genome shotgun (WGS) entry which is preliminary data.</text>
</comment>